<organism evidence="3 4">
    <name type="scientific">Rhodofomes roseus</name>
    <dbReference type="NCBI Taxonomy" id="34475"/>
    <lineage>
        <taxon>Eukaryota</taxon>
        <taxon>Fungi</taxon>
        <taxon>Dikarya</taxon>
        <taxon>Basidiomycota</taxon>
        <taxon>Agaricomycotina</taxon>
        <taxon>Agaricomycetes</taxon>
        <taxon>Polyporales</taxon>
        <taxon>Rhodofomes</taxon>
    </lineage>
</organism>
<feature type="compositionally biased region" description="Low complexity" evidence="1">
    <location>
        <begin position="293"/>
        <end position="303"/>
    </location>
</feature>
<protein>
    <recommendedName>
        <fullName evidence="2">C2H2-type domain-containing protein</fullName>
    </recommendedName>
</protein>
<dbReference type="EMBL" id="JADCUA010000021">
    <property type="protein sequence ID" value="KAH9832481.1"/>
    <property type="molecule type" value="Genomic_DNA"/>
</dbReference>
<dbReference type="Proteomes" id="UP000814176">
    <property type="component" value="Unassembled WGS sequence"/>
</dbReference>
<dbReference type="SMART" id="SM00355">
    <property type="entry name" value="ZnF_C2H2"/>
    <property type="match status" value="2"/>
</dbReference>
<proteinExistence type="predicted"/>
<feature type="compositionally biased region" description="Basic and acidic residues" evidence="1">
    <location>
        <begin position="178"/>
        <end position="187"/>
    </location>
</feature>
<dbReference type="InterPro" id="IPR039258">
    <property type="entry name" value="ZNF511"/>
</dbReference>
<evidence type="ECO:0000313" key="3">
    <source>
        <dbReference type="EMBL" id="KAH9832481.1"/>
    </source>
</evidence>
<reference evidence="3 4" key="1">
    <citation type="journal article" date="2021" name="Environ. Microbiol.">
        <title>Gene family expansions and transcriptome signatures uncover fungal adaptations to wood decay.</title>
        <authorList>
            <person name="Hage H."/>
            <person name="Miyauchi S."/>
            <person name="Viragh M."/>
            <person name="Drula E."/>
            <person name="Min B."/>
            <person name="Chaduli D."/>
            <person name="Navarro D."/>
            <person name="Favel A."/>
            <person name="Norest M."/>
            <person name="Lesage-Meessen L."/>
            <person name="Balint B."/>
            <person name="Merenyi Z."/>
            <person name="de Eugenio L."/>
            <person name="Morin E."/>
            <person name="Martinez A.T."/>
            <person name="Baldrian P."/>
            <person name="Stursova M."/>
            <person name="Martinez M.J."/>
            <person name="Novotny C."/>
            <person name="Magnuson J.K."/>
            <person name="Spatafora J.W."/>
            <person name="Maurice S."/>
            <person name="Pangilinan J."/>
            <person name="Andreopoulos W."/>
            <person name="LaButti K."/>
            <person name="Hundley H."/>
            <person name="Na H."/>
            <person name="Kuo A."/>
            <person name="Barry K."/>
            <person name="Lipzen A."/>
            <person name="Henrissat B."/>
            <person name="Riley R."/>
            <person name="Ahrendt S."/>
            <person name="Nagy L.G."/>
            <person name="Grigoriev I.V."/>
            <person name="Martin F."/>
            <person name="Rosso M.N."/>
        </authorList>
    </citation>
    <scope>NUCLEOTIDE SEQUENCE [LARGE SCALE GENOMIC DNA]</scope>
    <source>
        <strain evidence="3 4">CIRM-BRFM 1785</strain>
    </source>
</reference>
<feature type="region of interest" description="Disordered" evidence="1">
    <location>
        <begin position="1"/>
        <end position="35"/>
    </location>
</feature>
<feature type="compositionally biased region" description="Gly residues" evidence="1">
    <location>
        <begin position="346"/>
        <end position="355"/>
    </location>
</feature>
<feature type="compositionally biased region" description="Low complexity" evidence="1">
    <location>
        <begin position="10"/>
        <end position="31"/>
    </location>
</feature>
<dbReference type="RefSeq" id="XP_047775399.1">
    <property type="nucleotide sequence ID" value="XM_047924666.1"/>
</dbReference>
<dbReference type="PANTHER" id="PTHR21354">
    <property type="entry name" value="ZINC FINGER PROTEIN 511"/>
    <property type="match status" value="1"/>
</dbReference>
<accession>A0ABQ8K5X4</accession>
<name>A0ABQ8K5X4_9APHY</name>
<evidence type="ECO:0000259" key="2">
    <source>
        <dbReference type="PROSITE" id="PS00028"/>
    </source>
</evidence>
<feature type="domain" description="C2H2-type" evidence="2">
    <location>
        <begin position="81"/>
        <end position="104"/>
    </location>
</feature>
<comment type="caution">
    <text evidence="3">The sequence shown here is derived from an EMBL/GenBank/DDBJ whole genome shotgun (WGS) entry which is preliminary data.</text>
</comment>
<dbReference type="PANTHER" id="PTHR21354:SF0">
    <property type="entry name" value="ZINC FINGER PROTEIN 511"/>
    <property type="match status" value="1"/>
</dbReference>
<sequence>MSFKRPRSGSQASLSQAPASSESAEPTPKAARTALPNTSTASAPLLCTLPPTCNPPNNRPTPLANSTELESHYATFHAHVCEENGCGCVFPDARLLGLHQTECHDPIAAVKKDRGEKIFACHLASCSRLFLTPKARRLHLIQGHGYPKEYFFAVTNKGVGGLLKKWGEGASMIRGQWRSRDQEKMDQDSDSQSEDSDTETVAGPGMHAGPRLPIDEDTEEDTPAKQPDDAVQGLTGALDALSLVPSNVKFGRGGSMGGFRQGLSHGKLVPGIIPMHDGPLLRRGFGRGRGRARGASNGRGAAATPQAGVDGRQGEPQASGASSAALGAGAATRGARGSQRARVSVRGGGRGQFRGGKGRGS</sequence>
<feature type="domain" description="C2H2-type" evidence="2">
    <location>
        <begin position="121"/>
        <end position="144"/>
    </location>
</feature>
<dbReference type="InterPro" id="IPR013087">
    <property type="entry name" value="Znf_C2H2_type"/>
</dbReference>
<feature type="region of interest" description="Disordered" evidence="1">
    <location>
        <begin position="282"/>
        <end position="361"/>
    </location>
</feature>
<dbReference type="PROSITE" id="PS00028">
    <property type="entry name" value="ZINC_FINGER_C2H2_1"/>
    <property type="match status" value="2"/>
</dbReference>
<evidence type="ECO:0000256" key="1">
    <source>
        <dbReference type="SAM" id="MobiDB-lite"/>
    </source>
</evidence>
<dbReference type="GeneID" id="72005398"/>
<feature type="region of interest" description="Disordered" evidence="1">
    <location>
        <begin position="174"/>
        <end position="230"/>
    </location>
</feature>
<feature type="compositionally biased region" description="Acidic residues" evidence="1">
    <location>
        <begin position="188"/>
        <end position="198"/>
    </location>
</feature>
<keyword evidence="4" id="KW-1185">Reference proteome</keyword>
<gene>
    <name evidence="3" type="ORF">C8Q71DRAFT_776581</name>
</gene>
<evidence type="ECO:0000313" key="4">
    <source>
        <dbReference type="Proteomes" id="UP000814176"/>
    </source>
</evidence>
<feature type="compositionally biased region" description="Low complexity" evidence="1">
    <location>
        <begin position="318"/>
        <end position="345"/>
    </location>
</feature>